<organism evidence="7 8">
    <name type="scientific">Bordetella flabilis</name>
    <dbReference type="NCBI Taxonomy" id="463014"/>
    <lineage>
        <taxon>Bacteria</taxon>
        <taxon>Pseudomonadati</taxon>
        <taxon>Pseudomonadota</taxon>
        <taxon>Betaproteobacteria</taxon>
        <taxon>Burkholderiales</taxon>
        <taxon>Alcaligenaceae</taxon>
        <taxon>Bordetella</taxon>
    </lineage>
</organism>
<dbReference type="Proteomes" id="UP000091926">
    <property type="component" value="Chromosome"/>
</dbReference>
<evidence type="ECO:0000256" key="4">
    <source>
        <dbReference type="ARBA" id="ARBA00022989"/>
    </source>
</evidence>
<dbReference type="RefSeq" id="WP_066663635.1">
    <property type="nucleotide sequence ID" value="NZ_CBCSCL010000003.1"/>
</dbReference>
<comment type="subcellular location">
    <subcellularLocation>
        <location evidence="1">Cell membrane</location>
        <topology evidence="1">Multi-pass membrane protein</topology>
    </subcellularLocation>
</comment>
<keyword evidence="2" id="KW-1003">Cell membrane</keyword>
<feature type="transmembrane region" description="Helical" evidence="6">
    <location>
        <begin position="186"/>
        <end position="204"/>
    </location>
</feature>
<dbReference type="KEGG" id="bfz:BAU07_24425"/>
<evidence type="ECO:0000313" key="7">
    <source>
        <dbReference type="EMBL" id="ANN79843.1"/>
    </source>
</evidence>
<dbReference type="InterPro" id="IPR001123">
    <property type="entry name" value="LeuE-type"/>
</dbReference>
<feature type="transmembrane region" description="Helical" evidence="6">
    <location>
        <begin position="117"/>
        <end position="138"/>
    </location>
</feature>
<evidence type="ECO:0000256" key="2">
    <source>
        <dbReference type="ARBA" id="ARBA00022475"/>
    </source>
</evidence>
<protein>
    <submittedName>
        <fullName evidence="7">Lysine transporter LysE</fullName>
    </submittedName>
</protein>
<dbReference type="PANTHER" id="PTHR30086:SF20">
    <property type="entry name" value="ARGININE EXPORTER PROTEIN ARGO-RELATED"/>
    <property type="match status" value="1"/>
</dbReference>
<dbReference type="STRING" id="463014.BAU07_24425"/>
<name>A0A193GJS4_9BORD</name>
<dbReference type="GO" id="GO:0005886">
    <property type="term" value="C:plasma membrane"/>
    <property type="evidence" value="ECO:0007669"/>
    <property type="project" value="UniProtKB-SubCell"/>
</dbReference>
<keyword evidence="3 6" id="KW-0812">Transmembrane</keyword>
<keyword evidence="4 6" id="KW-1133">Transmembrane helix</keyword>
<dbReference type="AlphaFoldDB" id="A0A193GJS4"/>
<dbReference type="OrthoDB" id="5638726at2"/>
<evidence type="ECO:0000256" key="3">
    <source>
        <dbReference type="ARBA" id="ARBA00022692"/>
    </source>
</evidence>
<feature type="transmembrane region" description="Helical" evidence="6">
    <location>
        <begin position="12"/>
        <end position="34"/>
    </location>
</feature>
<accession>A0A193GJS4</accession>
<evidence type="ECO:0000256" key="5">
    <source>
        <dbReference type="ARBA" id="ARBA00023136"/>
    </source>
</evidence>
<sequence length="207" mass="21369">MDTVPFSLLAPWASGLATGLGLFAAVGAQSAFILRQGLQRVHIGSVMVVCAIIDAICIFGSVLAWRSLAGQVSWAMPALAACGAAFLGAYAVRAAYRAWSAASALAPAGGAATRRGAMLAALGFTVINPHFWLDIVLIGSLAQAFGHDAVAYAAGVTTASVLWLLTLGGGARLLGPLFRDPRAWRVLDGGIALVMALLAWRLLLRAL</sequence>
<dbReference type="GO" id="GO:0015171">
    <property type="term" value="F:amino acid transmembrane transporter activity"/>
    <property type="evidence" value="ECO:0007669"/>
    <property type="project" value="TreeGrafter"/>
</dbReference>
<reference evidence="7 8" key="1">
    <citation type="submission" date="2016-06" db="EMBL/GenBank/DDBJ databases">
        <title>Complete genome sequences of Bordetella bronchialis and Bordetella flabilis.</title>
        <authorList>
            <person name="LiPuma J.J."/>
            <person name="Spilker T."/>
        </authorList>
    </citation>
    <scope>NUCLEOTIDE SEQUENCE [LARGE SCALE GENOMIC DNA]</scope>
    <source>
        <strain evidence="7 8">AU10664</strain>
    </source>
</reference>
<evidence type="ECO:0000313" key="8">
    <source>
        <dbReference type="Proteomes" id="UP000091926"/>
    </source>
</evidence>
<feature type="transmembrane region" description="Helical" evidence="6">
    <location>
        <begin position="74"/>
        <end position="96"/>
    </location>
</feature>
<proteinExistence type="predicted"/>
<evidence type="ECO:0000256" key="6">
    <source>
        <dbReference type="SAM" id="Phobius"/>
    </source>
</evidence>
<gene>
    <name evidence="7" type="ORF">BAU07_24425</name>
</gene>
<feature type="transmembrane region" description="Helical" evidence="6">
    <location>
        <begin position="46"/>
        <end position="68"/>
    </location>
</feature>
<feature type="transmembrane region" description="Helical" evidence="6">
    <location>
        <begin position="150"/>
        <end position="174"/>
    </location>
</feature>
<evidence type="ECO:0000256" key="1">
    <source>
        <dbReference type="ARBA" id="ARBA00004651"/>
    </source>
</evidence>
<dbReference type="EMBL" id="CP016172">
    <property type="protein sequence ID" value="ANN79843.1"/>
    <property type="molecule type" value="Genomic_DNA"/>
</dbReference>
<dbReference type="Pfam" id="PF01810">
    <property type="entry name" value="LysE"/>
    <property type="match status" value="1"/>
</dbReference>
<keyword evidence="5 6" id="KW-0472">Membrane</keyword>
<dbReference type="PANTHER" id="PTHR30086">
    <property type="entry name" value="ARGININE EXPORTER PROTEIN ARGO"/>
    <property type="match status" value="1"/>
</dbReference>
<keyword evidence="8" id="KW-1185">Reference proteome</keyword>